<evidence type="ECO:0000313" key="2">
    <source>
        <dbReference type="EMBL" id="SLK10046.1"/>
    </source>
</evidence>
<dbReference type="RefSeq" id="WP_079731749.1">
    <property type="nucleotide sequence ID" value="NZ_FVZE01000010.1"/>
</dbReference>
<dbReference type="InterPro" id="IPR029063">
    <property type="entry name" value="SAM-dependent_MTases_sf"/>
</dbReference>
<proteinExistence type="predicted"/>
<dbReference type="Gene3D" id="3.40.50.150">
    <property type="entry name" value="Vaccinia Virus protein VP39"/>
    <property type="match status" value="1"/>
</dbReference>
<keyword evidence="3" id="KW-1185">Reference proteome</keyword>
<dbReference type="EMBL" id="FVZE01000010">
    <property type="protein sequence ID" value="SLK10046.1"/>
    <property type="molecule type" value="Genomic_DNA"/>
</dbReference>
<reference evidence="3" key="1">
    <citation type="submission" date="2017-02" db="EMBL/GenBank/DDBJ databases">
        <authorList>
            <person name="Varghese N."/>
            <person name="Submissions S."/>
        </authorList>
    </citation>
    <scope>NUCLEOTIDE SEQUENCE [LARGE SCALE GENOMIC DNA]</scope>
    <source>
        <strain evidence="3">SM117</strain>
    </source>
</reference>
<dbReference type="Proteomes" id="UP000190989">
    <property type="component" value="Unassembled WGS sequence"/>
</dbReference>
<dbReference type="PANTHER" id="PTHR43317">
    <property type="entry name" value="THERMOSPERMINE SYNTHASE ACAULIS5"/>
    <property type="match status" value="1"/>
</dbReference>
<evidence type="ECO:0008006" key="4">
    <source>
        <dbReference type="Google" id="ProtNLM"/>
    </source>
</evidence>
<dbReference type="SUPFAM" id="SSF53335">
    <property type="entry name" value="S-adenosyl-L-methionine-dependent methyltransferases"/>
    <property type="match status" value="1"/>
</dbReference>
<dbReference type="GO" id="GO:0006596">
    <property type="term" value="P:polyamine biosynthetic process"/>
    <property type="evidence" value="ECO:0007669"/>
    <property type="project" value="UniProtKB-KW"/>
</dbReference>
<organism evidence="2 3">
    <name type="scientific">Novosphingobium mathurense</name>
    <dbReference type="NCBI Taxonomy" id="428990"/>
    <lineage>
        <taxon>Bacteria</taxon>
        <taxon>Pseudomonadati</taxon>
        <taxon>Pseudomonadota</taxon>
        <taxon>Alphaproteobacteria</taxon>
        <taxon>Sphingomonadales</taxon>
        <taxon>Sphingomonadaceae</taxon>
        <taxon>Novosphingobium</taxon>
    </lineage>
</organism>
<name>A0A1U6IPV1_9SPHN</name>
<gene>
    <name evidence="2" type="ORF">SAMN06295987_110102</name>
</gene>
<keyword evidence="1" id="KW-0620">Polyamine biosynthesis</keyword>
<evidence type="ECO:0000313" key="3">
    <source>
        <dbReference type="Proteomes" id="UP000190989"/>
    </source>
</evidence>
<evidence type="ECO:0000256" key="1">
    <source>
        <dbReference type="ARBA" id="ARBA00023115"/>
    </source>
</evidence>
<dbReference type="AlphaFoldDB" id="A0A1U6IPV1"/>
<dbReference type="STRING" id="428990.SAMN06295987_110102"/>
<protein>
    <recommendedName>
        <fullName evidence="4">Spermine/spermidine synthase</fullName>
    </recommendedName>
</protein>
<dbReference type="PANTHER" id="PTHR43317:SF3">
    <property type="entry name" value="BLR2883 PROTEIN"/>
    <property type="match status" value="1"/>
</dbReference>
<accession>A0A1U6IPV1</accession>
<sequence>MTEDDVLVGTAHVPEGVELRLVQHGDGFTILLEDNELMSTEASHSEEALATMTCARLGDREAVHMLVGGYGMGYTLRAALRALGDDASVVVAEIVPEIIEWALGPMRHITSGCLDDHRVMLVKEDLAMLIDAAREGYDAILLDVDNGPEGLTRRQNDLLYSKSGLERTMQALTPGGIAAIWSAWPDPAFTALLEDVGFEVSVVMVTSEPDGKGHQHVIWFARKCEKALATVARDADAGDRVLDLCRE</sequence>